<dbReference type="EMBL" id="CP065989">
    <property type="protein sequence ID" value="QQB15939.1"/>
    <property type="molecule type" value="Genomic_DNA"/>
</dbReference>
<dbReference type="AlphaFoldDB" id="A0A7T4A280"/>
<keyword evidence="2" id="KW-0012">Acyltransferase</keyword>
<evidence type="ECO:0000313" key="2">
    <source>
        <dbReference type="EMBL" id="QQB15939.1"/>
    </source>
</evidence>
<keyword evidence="2" id="KW-0808">Transferase</keyword>
<organism evidence="2 3">
    <name type="scientific">Brevibacterium casei</name>
    <dbReference type="NCBI Taxonomy" id="33889"/>
    <lineage>
        <taxon>Bacteria</taxon>
        <taxon>Bacillati</taxon>
        <taxon>Actinomycetota</taxon>
        <taxon>Actinomycetes</taxon>
        <taxon>Micrococcales</taxon>
        <taxon>Brevibacteriaceae</taxon>
        <taxon>Brevibacterium</taxon>
    </lineage>
</organism>
<dbReference type="Pfam" id="PF03417">
    <property type="entry name" value="AAT"/>
    <property type="match status" value="1"/>
</dbReference>
<dbReference type="PANTHER" id="PTHR34180">
    <property type="entry name" value="PEPTIDASE C45"/>
    <property type="match status" value="1"/>
</dbReference>
<protein>
    <submittedName>
        <fullName evidence="2">Isopenicillin acyltransferase</fullName>
    </submittedName>
</protein>
<feature type="domain" description="Peptidase C45 hydrolase" evidence="1">
    <location>
        <begin position="148"/>
        <end position="373"/>
    </location>
</feature>
<dbReference type="Gene3D" id="1.10.10.2120">
    <property type="match status" value="1"/>
</dbReference>
<dbReference type="Gene3D" id="3.60.60.10">
    <property type="entry name" value="Penicillin V Acylase, Chain A"/>
    <property type="match status" value="1"/>
</dbReference>
<proteinExistence type="predicted"/>
<dbReference type="Proteomes" id="UP000595374">
    <property type="component" value="Chromosome"/>
</dbReference>
<dbReference type="GO" id="GO:0016746">
    <property type="term" value="F:acyltransferase activity"/>
    <property type="evidence" value="ECO:0007669"/>
    <property type="project" value="UniProtKB-KW"/>
</dbReference>
<sequence length="385" mass="40170">MTADFVPAAAVRPEVFVSRAGDHIQRGLQRGRELRTGIGAAIAGYQRYFAHLGITEVDARHAADDSYARLQAWAPEAAAEISAVAEGSGRTVTEIMEVIARTEIMTLAKAAPTECSTVTRVVPGATVSAQTWDWLADFSTLWHIGDVGAVPGQLRHVGIAEYGMLGKIGLNEAGVGVHLNILKHADDRAGGVPVHAVLDRVLSTAHTLTEAVEIIRSAPTSSSSVITVVTAEAAVQVEIAGEAKRELRPGDPAGTGDARPADTEAALAEADVLLHTNHFLHPDLQTGAMELRADSSSRPRYDFLAARTAAAIAAGNPPETTADLVALLTSGPGDPPVSCTPEPGAAYGDRPATLVTVQIDPGAKTIELAPGSPADGLHGNRRFQL</sequence>
<dbReference type="NCBIfam" id="NF040521">
    <property type="entry name" value="C45_proenzyme"/>
    <property type="match status" value="1"/>
</dbReference>
<dbReference type="PANTHER" id="PTHR34180:SF1">
    <property type="entry name" value="BETA-ALANYL-DOPAMINE_CARCININE HYDROLASE"/>
    <property type="match status" value="1"/>
</dbReference>
<gene>
    <name evidence="2" type="ORF">I6H47_01475</name>
</gene>
<accession>A0A7T4A280</accession>
<dbReference type="InterPro" id="IPR005079">
    <property type="entry name" value="Peptidase_C45_hydrolase"/>
</dbReference>
<name>A0A7T4A280_9MICO</name>
<dbReference type="InterPro" id="IPR047801">
    <property type="entry name" value="Peptidase_C45"/>
</dbReference>
<evidence type="ECO:0000313" key="3">
    <source>
        <dbReference type="Proteomes" id="UP000595374"/>
    </source>
</evidence>
<evidence type="ECO:0000259" key="1">
    <source>
        <dbReference type="Pfam" id="PF03417"/>
    </source>
</evidence>
<reference evidence="2 3" key="1">
    <citation type="submission" date="2020-12" db="EMBL/GenBank/DDBJ databases">
        <title>FDA dAtabase for Regulatory Grade micrObial Sequences (FDA-ARGOS): Supporting development and validation of Infectious Disease Dx tests.</title>
        <authorList>
            <person name="Sproer C."/>
            <person name="Gronow S."/>
            <person name="Severitt S."/>
            <person name="Schroder I."/>
            <person name="Tallon L."/>
            <person name="Sadzewicz L."/>
            <person name="Zhao X."/>
            <person name="Boylan J."/>
            <person name="Ott S."/>
            <person name="Bowen H."/>
            <person name="Vavikolanu K."/>
            <person name="Mehta A."/>
            <person name="Aluvathingal J."/>
            <person name="Nadendla S."/>
            <person name="Lowell S."/>
            <person name="Myers T."/>
            <person name="Yan Y."/>
            <person name="Sichtig H."/>
        </authorList>
    </citation>
    <scope>NUCLEOTIDE SEQUENCE [LARGE SCALE GENOMIC DNA]</scope>
    <source>
        <strain evidence="2 3">FDAARGOS_990</strain>
    </source>
</reference>
<dbReference type="InterPro" id="IPR047794">
    <property type="entry name" value="C45_proenzyme-like"/>
</dbReference>